<dbReference type="Proteomes" id="UP001497472">
    <property type="component" value="Unassembled WGS sequence"/>
</dbReference>
<protein>
    <submittedName>
        <fullName evidence="1">Uncharacterized protein</fullName>
    </submittedName>
</protein>
<name>A0AAV1K1M1_9NEOP</name>
<reference evidence="1 2" key="1">
    <citation type="submission" date="2023-11" db="EMBL/GenBank/DDBJ databases">
        <authorList>
            <person name="Okamura Y."/>
        </authorList>
    </citation>
    <scope>NUCLEOTIDE SEQUENCE [LARGE SCALE GENOMIC DNA]</scope>
</reference>
<organism evidence="1 2">
    <name type="scientific">Leptosia nina</name>
    <dbReference type="NCBI Taxonomy" id="320188"/>
    <lineage>
        <taxon>Eukaryota</taxon>
        <taxon>Metazoa</taxon>
        <taxon>Ecdysozoa</taxon>
        <taxon>Arthropoda</taxon>
        <taxon>Hexapoda</taxon>
        <taxon>Insecta</taxon>
        <taxon>Pterygota</taxon>
        <taxon>Neoptera</taxon>
        <taxon>Endopterygota</taxon>
        <taxon>Lepidoptera</taxon>
        <taxon>Glossata</taxon>
        <taxon>Ditrysia</taxon>
        <taxon>Papilionoidea</taxon>
        <taxon>Pieridae</taxon>
        <taxon>Pierinae</taxon>
        <taxon>Leptosia</taxon>
    </lineage>
</organism>
<accession>A0AAV1K1M1</accession>
<comment type="caution">
    <text evidence="1">The sequence shown here is derived from an EMBL/GenBank/DDBJ whole genome shotgun (WGS) entry which is preliminary data.</text>
</comment>
<evidence type="ECO:0000313" key="1">
    <source>
        <dbReference type="EMBL" id="CAK1555653.1"/>
    </source>
</evidence>
<dbReference type="EMBL" id="CAVLEF010000280">
    <property type="protein sequence ID" value="CAK1555653.1"/>
    <property type="molecule type" value="Genomic_DNA"/>
</dbReference>
<proteinExistence type="predicted"/>
<evidence type="ECO:0000313" key="2">
    <source>
        <dbReference type="Proteomes" id="UP001497472"/>
    </source>
</evidence>
<keyword evidence="2" id="KW-1185">Reference proteome</keyword>
<dbReference type="AlphaFoldDB" id="A0AAV1K1M1"/>
<sequence>MDVASHRVRSITYPPLRTESPLSYTVRSFRHLALRLRDKVYIRTCTDKKCVFSDSRQRIIAAKIGALERLFACPHRGTRNCEIHASRCGTKIRLWIPLSSSVIVIRGSVHRYVCGLYDFYSWRNKPQLIEYCSGYLRKTSRLSDEAKTRFMFIVS</sequence>
<gene>
    <name evidence="1" type="ORF">LNINA_LOCUS14453</name>
</gene>